<name>A0A2N3QE67_9BIFI</name>
<dbReference type="AlphaFoldDB" id="A0A2N3QE67"/>
<proteinExistence type="predicted"/>
<evidence type="ECO:0000313" key="1">
    <source>
        <dbReference type="EMBL" id="PKU88419.1"/>
    </source>
</evidence>
<evidence type="ECO:0000313" key="2">
    <source>
        <dbReference type="Proteomes" id="UP000233727"/>
    </source>
</evidence>
<reference evidence="1 2" key="1">
    <citation type="submission" date="2017-10" db="EMBL/GenBank/DDBJ databases">
        <title>Bifidobacterium genomics.</title>
        <authorList>
            <person name="Lugli G.A."/>
            <person name="Milani C."/>
            <person name="Mancabelli L."/>
        </authorList>
    </citation>
    <scope>NUCLEOTIDE SEQUENCE [LARGE SCALE GENOMIC DNA]</scope>
    <source>
        <strain evidence="1 2">1542B</strain>
    </source>
</reference>
<protein>
    <submittedName>
        <fullName evidence="1">Transposase</fullName>
    </submittedName>
</protein>
<accession>A0A2N3QE67</accession>
<comment type="caution">
    <text evidence="1">The sequence shown here is derived from an EMBL/GenBank/DDBJ whole genome shotgun (WGS) entry which is preliminary data.</text>
</comment>
<gene>
    <name evidence="1" type="ORF">CQR47_1806</name>
</gene>
<dbReference type="Proteomes" id="UP000233727">
    <property type="component" value="Unassembled WGS sequence"/>
</dbReference>
<organism evidence="1 2">
    <name type="scientific">Bifidobacterium thermophilum</name>
    <dbReference type="NCBI Taxonomy" id="33905"/>
    <lineage>
        <taxon>Bacteria</taxon>
        <taxon>Bacillati</taxon>
        <taxon>Actinomycetota</taxon>
        <taxon>Actinomycetes</taxon>
        <taxon>Bifidobacteriales</taxon>
        <taxon>Bifidobacteriaceae</taxon>
        <taxon>Bifidobacterium</taxon>
    </lineage>
</organism>
<sequence length="92" mass="10608">MACSDTLCRKLLDVKDTVVQSHVLYTGADGVTRLRIRARPNAWHRDDCPWCGRRGLPRYDRQAAGDKVWRGLDFAVFCQVEVVRLSVLFWSK</sequence>
<dbReference type="EMBL" id="PCGY01000025">
    <property type="protein sequence ID" value="PKU88419.1"/>
    <property type="molecule type" value="Genomic_DNA"/>
</dbReference>